<dbReference type="GO" id="GO:0045292">
    <property type="term" value="P:mRNA cis splicing, via spliceosome"/>
    <property type="evidence" value="ECO:0007669"/>
    <property type="project" value="EnsemblFungi"/>
</dbReference>
<evidence type="ECO:0000259" key="10">
    <source>
        <dbReference type="PROSITE" id="PS51358"/>
    </source>
</evidence>
<evidence type="ECO:0000256" key="5">
    <source>
        <dbReference type="ARBA" id="ARBA00022884"/>
    </source>
</evidence>
<protein>
    <submittedName>
        <fullName evidence="11">Prp31p</fullName>
    </submittedName>
</protein>
<dbReference type="Pfam" id="PF01798">
    <property type="entry name" value="Nop"/>
    <property type="match status" value="1"/>
</dbReference>
<keyword evidence="5" id="KW-0694">RNA-binding</keyword>
<dbReference type="PANTHER" id="PTHR13904">
    <property type="entry name" value="PRE-MRNA SPLICING FACTOR PRP31"/>
    <property type="match status" value="1"/>
</dbReference>
<comment type="similarity">
    <text evidence="2">Belongs to the PRP31 family.</text>
</comment>
<dbReference type="KEGG" id="slb:AWJ20_4603"/>
<keyword evidence="12" id="KW-1185">Reference proteome</keyword>
<evidence type="ECO:0000256" key="9">
    <source>
        <dbReference type="SAM" id="MobiDB-lite"/>
    </source>
</evidence>
<dbReference type="GO" id="GO:0000244">
    <property type="term" value="P:spliceosomal tri-snRNP complex assembly"/>
    <property type="evidence" value="ECO:0007669"/>
    <property type="project" value="InterPro"/>
</dbReference>
<comment type="subcellular location">
    <subcellularLocation>
        <location evidence="1">Nucleus</location>
    </subcellularLocation>
</comment>
<feature type="region of interest" description="Disordered" evidence="9">
    <location>
        <begin position="1"/>
        <end position="32"/>
    </location>
</feature>
<dbReference type="GO" id="GO:0071011">
    <property type="term" value="C:precatalytic spliceosome"/>
    <property type="evidence" value="ECO:0007669"/>
    <property type="project" value="TreeGrafter"/>
</dbReference>
<feature type="domain" description="Nop" evidence="10">
    <location>
        <begin position="240"/>
        <end position="357"/>
    </location>
</feature>
<keyword evidence="3" id="KW-0507">mRNA processing</keyword>
<dbReference type="InterPro" id="IPR012976">
    <property type="entry name" value="NOSIC"/>
</dbReference>
<dbReference type="GO" id="GO:0046540">
    <property type="term" value="C:U4/U6 x U5 tri-snRNP complex"/>
    <property type="evidence" value="ECO:0007669"/>
    <property type="project" value="EnsemblFungi"/>
</dbReference>
<dbReference type="OrthoDB" id="4771285at2759"/>
<evidence type="ECO:0000256" key="7">
    <source>
        <dbReference type="ARBA" id="ARBA00023242"/>
    </source>
</evidence>
<dbReference type="FunFam" id="1.10.287.4070:FF:000003">
    <property type="entry name" value="U4/U6 small nuclear ribonucleoprotein PRP31"/>
    <property type="match status" value="1"/>
</dbReference>
<reference evidence="11 12" key="1">
    <citation type="submission" date="2016-02" db="EMBL/GenBank/DDBJ databases">
        <title>Complete genome sequence and transcriptome regulation of the pentose utilising yeast Sugiyamaella lignohabitans.</title>
        <authorList>
            <person name="Bellasio M."/>
            <person name="Peymann A."/>
            <person name="Valli M."/>
            <person name="Sipitzky M."/>
            <person name="Graf A."/>
            <person name="Sauer M."/>
            <person name="Marx H."/>
            <person name="Mattanovich D."/>
        </authorList>
    </citation>
    <scope>NUCLEOTIDE SEQUENCE [LARGE SCALE GENOMIC DNA]</scope>
    <source>
        <strain evidence="11 12">CBS 10342</strain>
    </source>
</reference>
<evidence type="ECO:0000313" key="12">
    <source>
        <dbReference type="Proteomes" id="UP000189580"/>
    </source>
</evidence>
<proteinExistence type="inferred from homology"/>
<gene>
    <name evidence="11" type="primary">PRP31</name>
    <name evidence="11" type="ORF">AWJ20_4603</name>
</gene>
<evidence type="ECO:0000313" key="11">
    <source>
        <dbReference type="EMBL" id="ANB11781.1"/>
    </source>
</evidence>
<keyword evidence="6" id="KW-0508">mRNA splicing</keyword>
<dbReference type="RefSeq" id="XP_018734258.1">
    <property type="nucleotide sequence ID" value="XM_018881686.1"/>
</dbReference>
<keyword evidence="4" id="KW-0747">Spliceosome</keyword>
<feature type="region of interest" description="Disordered" evidence="9">
    <location>
        <begin position="357"/>
        <end position="385"/>
    </location>
</feature>
<evidence type="ECO:0000256" key="2">
    <source>
        <dbReference type="ARBA" id="ARBA00005572"/>
    </source>
</evidence>
<dbReference type="InterPro" id="IPR027105">
    <property type="entry name" value="Prp31"/>
</dbReference>
<dbReference type="PANTHER" id="PTHR13904:SF0">
    <property type="entry name" value="U4_U6 SMALL NUCLEAR RIBONUCLEOPROTEIN PRP31"/>
    <property type="match status" value="1"/>
</dbReference>
<organism evidence="11 12">
    <name type="scientific">Sugiyamaella lignohabitans</name>
    <dbReference type="NCBI Taxonomy" id="796027"/>
    <lineage>
        <taxon>Eukaryota</taxon>
        <taxon>Fungi</taxon>
        <taxon>Dikarya</taxon>
        <taxon>Ascomycota</taxon>
        <taxon>Saccharomycotina</taxon>
        <taxon>Dipodascomycetes</taxon>
        <taxon>Dipodascales</taxon>
        <taxon>Trichomonascaceae</taxon>
        <taxon>Sugiyamaella</taxon>
    </lineage>
</organism>
<evidence type="ECO:0000256" key="1">
    <source>
        <dbReference type="ARBA" id="ARBA00004123"/>
    </source>
</evidence>
<feature type="compositionally biased region" description="Polar residues" evidence="9">
    <location>
        <begin position="448"/>
        <end position="489"/>
    </location>
</feature>
<dbReference type="SUPFAM" id="SSF89124">
    <property type="entry name" value="Nop domain"/>
    <property type="match status" value="1"/>
</dbReference>
<dbReference type="GO" id="GO:0003723">
    <property type="term" value="F:RNA binding"/>
    <property type="evidence" value="ECO:0007669"/>
    <property type="project" value="UniProtKB-KW"/>
</dbReference>
<dbReference type="GeneID" id="30036754"/>
<sequence length="567" mass="61936">MSLAEELLADLGSDDDDFESQIEAYNNGEDEDMVDAVETNGSFSQEPTHTNPEEYANAKEVAARMDLKGKDVKQLSNLMTKLEPILARIDASPMPDKESSNSSFSTIEANPIYQLLVEANEYSVEIDNEIAVVHEFIKENYSKRFDELGSLVPNAIDYAKTVKAIGNDLAKLDNELKSKLGEFLTGATLMIITMSAFENHGKPLSEYELDQVNQACDLLLKLDDAKNKITNFVSERLSIFAPNLTQIISSHTAAQLMGFAGGLSGLAKTPSANIPSLGSKRRVAMGFGHIGIRQQGFLYHSDLIQSAPAEIRKQAMRIVSGRLVLAARVDLVHSSIDGSQGKKWREEINERLEKLVEPPENKGTKALRLPEDKPSKKRGGRRIRKYKEQFKQTELQKAQNRMAFGKEEEEVGAYDESIGLGMAGTSGSSGQVRSLAVDSKTRAKISKGMQSRLNNVTQGKPQGGMSSSLHRLKSVSQQSGLASSLSFTPVQGIELVDPGKLVKPNSVGGDSDRWFKSGTFTQIKPSSGLHLGPGTNPSDSTLPMAPPSKRKRTNDLPSVETKKPKPN</sequence>
<dbReference type="InterPro" id="IPR042239">
    <property type="entry name" value="Nop_C"/>
</dbReference>
<keyword evidence="7" id="KW-0539">Nucleus</keyword>
<dbReference type="EMBL" id="CP014500">
    <property type="protein sequence ID" value="ANB11781.1"/>
    <property type="molecule type" value="Genomic_DNA"/>
</dbReference>
<dbReference type="Pfam" id="PF09785">
    <property type="entry name" value="Prp31_C"/>
    <property type="match status" value="1"/>
</dbReference>
<evidence type="ECO:0000256" key="4">
    <source>
        <dbReference type="ARBA" id="ARBA00022728"/>
    </source>
</evidence>
<name>A0A161HGB2_9ASCO</name>
<dbReference type="Gene3D" id="1.10.246.90">
    <property type="entry name" value="Nop domain"/>
    <property type="match status" value="1"/>
</dbReference>
<keyword evidence="8" id="KW-0687">Ribonucleoprotein</keyword>
<dbReference type="PROSITE" id="PS51358">
    <property type="entry name" value="NOP"/>
    <property type="match status" value="1"/>
</dbReference>
<dbReference type="Gene3D" id="1.10.287.4070">
    <property type="match status" value="1"/>
</dbReference>
<feature type="compositionally biased region" description="Basic residues" evidence="9">
    <location>
        <begin position="375"/>
        <end position="385"/>
    </location>
</feature>
<evidence type="ECO:0000256" key="6">
    <source>
        <dbReference type="ARBA" id="ARBA00023187"/>
    </source>
</evidence>
<dbReference type="InterPro" id="IPR036070">
    <property type="entry name" value="Nop_dom_sf"/>
</dbReference>
<dbReference type="FunFam" id="1.10.246.90:FF:000002">
    <property type="entry name" value="U4/U6 small nuclear ribonucleoprotein Prp31"/>
    <property type="match status" value="1"/>
</dbReference>
<evidence type="ECO:0000256" key="8">
    <source>
        <dbReference type="ARBA" id="ARBA00023274"/>
    </source>
</evidence>
<evidence type="ECO:0000256" key="3">
    <source>
        <dbReference type="ARBA" id="ARBA00022664"/>
    </source>
</evidence>
<dbReference type="Proteomes" id="UP000189580">
    <property type="component" value="Chromosome c"/>
</dbReference>
<accession>A0A161HGB2</accession>
<dbReference type="InterPro" id="IPR019175">
    <property type="entry name" value="Prp31_C"/>
</dbReference>
<dbReference type="AlphaFoldDB" id="A0A161HGB2"/>
<dbReference type="GO" id="GO:0005687">
    <property type="term" value="C:U4 snRNP"/>
    <property type="evidence" value="ECO:0007669"/>
    <property type="project" value="TreeGrafter"/>
</dbReference>
<dbReference type="InterPro" id="IPR002687">
    <property type="entry name" value="Nop_dom"/>
</dbReference>
<dbReference type="SMART" id="SM00931">
    <property type="entry name" value="NOSIC"/>
    <property type="match status" value="1"/>
</dbReference>
<feature type="region of interest" description="Disordered" evidence="9">
    <location>
        <begin position="448"/>
        <end position="567"/>
    </location>
</feature>
<feature type="compositionally biased region" description="Basic and acidic residues" evidence="9">
    <location>
        <begin position="357"/>
        <end position="374"/>
    </location>
</feature>